<accession>A0AAV4BA06</accession>
<reference evidence="2 3" key="1">
    <citation type="journal article" date="2021" name="Elife">
        <title>Chloroplast acquisition without the gene transfer in kleptoplastic sea slugs, Plakobranchus ocellatus.</title>
        <authorList>
            <person name="Maeda T."/>
            <person name="Takahashi S."/>
            <person name="Yoshida T."/>
            <person name="Shimamura S."/>
            <person name="Takaki Y."/>
            <person name="Nagai Y."/>
            <person name="Toyoda A."/>
            <person name="Suzuki Y."/>
            <person name="Arimoto A."/>
            <person name="Ishii H."/>
            <person name="Satoh N."/>
            <person name="Nishiyama T."/>
            <person name="Hasebe M."/>
            <person name="Maruyama T."/>
            <person name="Minagawa J."/>
            <person name="Obokata J."/>
            <person name="Shigenobu S."/>
        </authorList>
    </citation>
    <scope>NUCLEOTIDE SEQUENCE [LARGE SCALE GENOMIC DNA]</scope>
</reference>
<feature type="compositionally biased region" description="Polar residues" evidence="1">
    <location>
        <begin position="1"/>
        <end position="21"/>
    </location>
</feature>
<gene>
    <name evidence="2" type="ORF">PoB_004205400</name>
</gene>
<evidence type="ECO:0000313" key="3">
    <source>
        <dbReference type="Proteomes" id="UP000735302"/>
    </source>
</evidence>
<proteinExistence type="predicted"/>
<sequence>METTNSDNITSSTRGVGNTQTNVIINNNNNNIRNSNESNDNNNNNNNVKTISQWTANASYYPHCLGNCPCQHSQQNRDAKSRALSDERNDAMERRYISGKNFLSWSYPMQSVPMAMRAGSRLTVVLDDQVFHEMCGAEGNRNKLNNVVLTHCLQVFYT</sequence>
<organism evidence="2 3">
    <name type="scientific">Plakobranchus ocellatus</name>
    <dbReference type="NCBI Taxonomy" id="259542"/>
    <lineage>
        <taxon>Eukaryota</taxon>
        <taxon>Metazoa</taxon>
        <taxon>Spiralia</taxon>
        <taxon>Lophotrochozoa</taxon>
        <taxon>Mollusca</taxon>
        <taxon>Gastropoda</taxon>
        <taxon>Heterobranchia</taxon>
        <taxon>Euthyneura</taxon>
        <taxon>Panpulmonata</taxon>
        <taxon>Sacoglossa</taxon>
        <taxon>Placobranchoidea</taxon>
        <taxon>Plakobranchidae</taxon>
        <taxon>Plakobranchus</taxon>
    </lineage>
</organism>
<name>A0AAV4BA06_9GAST</name>
<evidence type="ECO:0000313" key="2">
    <source>
        <dbReference type="EMBL" id="GFO15549.1"/>
    </source>
</evidence>
<feature type="compositionally biased region" description="Low complexity" evidence="1">
    <location>
        <begin position="22"/>
        <end position="47"/>
    </location>
</feature>
<feature type="region of interest" description="Disordered" evidence="1">
    <location>
        <begin position="1"/>
        <end position="48"/>
    </location>
</feature>
<keyword evidence="3" id="KW-1185">Reference proteome</keyword>
<evidence type="ECO:0000256" key="1">
    <source>
        <dbReference type="SAM" id="MobiDB-lite"/>
    </source>
</evidence>
<comment type="caution">
    <text evidence="2">The sequence shown here is derived from an EMBL/GenBank/DDBJ whole genome shotgun (WGS) entry which is preliminary data.</text>
</comment>
<dbReference type="AlphaFoldDB" id="A0AAV4BA06"/>
<dbReference type="EMBL" id="BLXT01004610">
    <property type="protein sequence ID" value="GFO15549.1"/>
    <property type="molecule type" value="Genomic_DNA"/>
</dbReference>
<dbReference type="Proteomes" id="UP000735302">
    <property type="component" value="Unassembled WGS sequence"/>
</dbReference>
<protein>
    <submittedName>
        <fullName evidence="2">Uncharacterized protein</fullName>
    </submittedName>
</protein>